<dbReference type="SUPFAM" id="SSF46689">
    <property type="entry name" value="Homeodomain-like"/>
    <property type="match status" value="1"/>
</dbReference>
<evidence type="ECO:0000313" key="6">
    <source>
        <dbReference type="Proteomes" id="UP001501204"/>
    </source>
</evidence>
<comment type="caution">
    <text evidence="5">The sequence shown here is derived from an EMBL/GenBank/DDBJ whole genome shotgun (WGS) entry which is preliminary data.</text>
</comment>
<keyword evidence="6" id="KW-1185">Reference proteome</keyword>
<dbReference type="PANTHER" id="PTHR46796:SF12">
    <property type="entry name" value="HTH-TYPE DNA-BINDING TRANSCRIPTIONAL ACTIVATOR EUTR"/>
    <property type="match status" value="1"/>
</dbReference>
<dbReference type="Gene3D" id="1.10.10.60">
    <property type="entry name" value="Homeodomain-like"/>
    <property type="match status" value="1"/>
</dbReference>
<reference evidence="5 6" key="1">
    <citation type="journal article" date="2019" name="Int. J. Syst. Evol. Microbiol.">
        <title>The Global Catalogue of Microorganisms (GCM) 10K type strain sequencing project: providing services to taxonomists for standard genome sequencing and annotation.</title>
        <authorList>
            <consortium name="The Broad Institute Genomics Platform"/>
            <consortium name="The Broad Institute Genome Sequencing Center for Infectious Disease"/>
            <person name="Wu L."/>
            <person name="Ma J."/>
        </authorList>
    </citation>
    <scope>NUCLEOTIDE SEQUENCE [LARGE SCALE GENOMIC DNA]</scope>
    <source>
        <strain evidence="5 6">JCM 14735</strain>
    </source>
</reference>
<dbReference type="Pfam" id="PF12833">
    <property type="entry name" value="HTH_18"/>
    <property type="match status" value="1"/>
</dbReference>
<sequence length="316" mass="35331">MTDPLPIRLRVATTDPEVANDRLRQTYAGAEIRTTRDDPAFAYRQDVDGDDELTLGRFHFGGRGRVNLVLEDTLTVVRRRTGIHRWEVDGRRGTGLMVFQPHEGYRAELELLEVDALNLHLSALRNTARTVHGDQRLEVAFDHPRPVSPAHAKYWADTYEFVHGSLTDPAVAAVPLLRADLLRRISVATLETFSLSGDPMTRRSSVAARQTAHRRAVEFMHASLSLPITIEDVARHVGLSTVELTRVFQSRTGMTPAEHLRGLRLAAAHRDLVRGAPADGVTVRAIALRWGFPHAGDFARRHRHVYGENPARTLHG</sequence>
<dbReference type="PROSITE" id="PS01124">
    <property type="entry name" value="HTH_ARAC_FAMILY_2"/>
    <property type="match status" value="1"/>
</dbReference>
<dbReference type="RefSeq" id="WP_344121163.1">
    <property type="nucleotide sequence ID" value="NZ_BAAAOA010000015.1"/>
</dbReference>
<organism evidence="5 6">
    <name type="scientific">Kocuria aegyptia</name>
    <dbReference type="NCBI Taxonomy" id="330943"/>
    <lineage>
        <taxon>Bacteria</taxon>
        <taxon>Bacillati</taxon>
        <taxon>Actinomycetota</taxon>
        <taxon>Actinomycetes</taxon>
        <taxon>Micrococcales</taxon>
        <taxon>Micrococcaceae</taxon>
        <taxon>Kocuria</taxon>
    </lineage>
</organism>
<dbReference type="EMBL" id="BAAAOA010000015">
    <property type="protein sequence ID" value="GAA1756519.1"/>
    <property type="molecule type" value="Genomic_DNA"/>
</dbReference>
<evidence type="ECO:0000259" key="4">
    <source>
        <dbReference type="PROSITE" id="PS01124"/>
    </source>
</evidence>
<protein>
    <recommendedName>
        <fullName evidence="4">HTH araC/xylS-type domain-containing protein</fullName>
    </recommendedName>
</protein>
<keyword evidence="3" id="KW-0804">Transcription</keyword>
<feature type="domain" description="HTH araC/xylS-type" evidence="4">
    <location>
        <begin position="214"/>
        <end position="316"/>
    </location>
</feature>
<evidence type="ECO:0000256" key="1">
    <source>
        <dbReference type="ARBA" id="ARBA00023015"/>
    </source>
</evidence>
<keyword evidence="2" id="KW-0238">DNA-binding</keyword>
<gene>
    <name evidence="5" type="ORF">GCM10009767_14840</name>
</gene>
<evidence type="ECO:0000256" key="2">
    <source>
        <dbReference type="ARBA" id="ARBA00023125"/>
    </source>
</evidence>
<dbReference type="PANTHER" id="PTHR46796">
    <property type="entry name" value="HTH-TYPE TRANSCRIPTIONAL ACTIVATOR RHAS-RELATED"/>
    <property type="match status" value="1"/>
</dbReference>
<dbReference type="InterPro" id="IPR018060">
    <property type="entry name" value="HTH_AraC"/>
</dbReference>
<dbReference type="InterPro" id="IPR050204">
    <property type="entry name" value="AraC_XylS_family_regulators"/>
</dbReference>
<dbReference type="Proteomes" id="UP001501204">
    <property type="component" value="Unassembled WGS sequence"/>
</dbReference>
<evidence type="ECO:0000313" key="5">
    <source>
        <dbReference type="EMBL" id="GAA1756519.1"/>
    </source>
</evidence>
<dbReference type="SMART" id="SM00342">
    <property type="entry name" value="HTH_ARAC"/>
    <property type="match status" value="1"/>
</dbReference>
<dbReference type="InterPro" id="IPR009057">
    <property type="entry name" value="Homeodomain-like_sf"/>
</dbReference>
<name>A0ABN2KHT0_9MICC</name>
<proteinExistence type="predicted"/>
<accession>A0ABN2KHT0</accession>
<evidence type="ECO:0000256" key="3">
    <source>
        <dbReference type="ARBA" id="ARBA00023163"/>
    </source>
</evidence>
<keyword evidence="1" id="KW-0805">Transcription regulation</keyword>